<sequence length="292" mass="32180">MQKAVTPAQSHAYLTTGHDRAAGFIVRAEDVAWASTPADVFDAHDLGYPRSPFSPRAQWVDVLRLIAEPQLVFEDIYEIGDPRELPSGFSLDGTAPVWWLRHSRLTPGAELVRCFPDGSVTLLARYIDVGWGWQIFMPGVRRTGSTPLSRCVGPVARWHGGYVDADVIDDGQAVVLAIASPPLSEPGFEPTPAGRWRRVVPRHEVAELLELDLTAQWHGLAVRLVDQWTDAAGDVTFRVSSIAPDAALAESLNMRKIEASVYEATVPAAWMTSFHTGQIQTAEWLARTVHRV</sequence>
<proteinExistence type="predicted"/>
<organism evidence="1">
    <name type="scientific">mine drainage metagenome</name>
    <dbReference type="NCBI Taxonomy" id="410659"/>
    <lineage>
        <taxon>unclassified sequences</taxon>
        <taxon>metagenomes</taxon>
        <taxon>ecological metagenomes</taxon>
    </lineage>
</organism>
<name>A0A1J5Q6N6_9ZZZZ</name>
<comment type="caution">
    <text evidence="1">The sequence shown here is derived from an EMBL/GenBank/DDBJ whole genome shotgun (WGS) entry which is preliminary data.</text>
</comment>
<gene>
    <name evidence="1" type="ORF">GALL_388780</name>
</gene>
<dbReference type="EMBL" id="MLJW01001224">
    <property type="protein sequence ID" value="OIQ79385.1"/>
    <property type="molecule type" value="Genomic_DNA"/>
</dbReference>
<accession>A0A1J5Q6N6</accession>
<dbReference type="AlphaFoldDB" id="A0A1J5Q6N6"/>
<reference evidence="1" key="1">
    <citation type="submission" date="2016-10" db="EMBL/GenBank/DDBJ databases">
        <title>Sequence of Gallionella enrichment culture.</title>
        <authorList>
            <person name="Poehlein A."/>
            <person name="Muehling M."/>
            <person name="Daniel R."/>
        </authorList>
    </citation>
    <scope>NUCLEOTIDE SEQUENCE</scope>
</reference>
<protein>
    <submittedName>
        <fullName evidence="1">Uncharacterized protein</fullName>
    </submittedName>
</protein>
<evidence type="ECO:0000313" key="1">
    <source>
        <dbReference type="EMBL" id="OIQ79385.1"/>
    </source>
</evidence>